<dbReference type="KEGG" id="vg:16512566"/>
<evidence type="ECO:0000313" key="3">
    <source>
        <dbReference type="Proteomes" id="UP000201566"/>
    </source>
</evidence>
<dbReference type="EMBL" id="KC977570">
    <property type="protein sequence ID" value="AGO83122.2"/>
    <property type="molecule type" value="Genomic_DNA"/>
</dbReference>
<proteinExistence type="predicted"/>
<dbReference type="RefSeq" id="YP_008319791.2">
    <property type="nucleotide sequence ID" value="NC_021858.1"/>
</dbReference>
<dbReference type="Proteomes" id="UP000201566">
    <property type="component" value="Segment"/>
</dbReference>
<feature type="compositionally biased region" description="Polar residues" evidence="1">
    <location>
        <begin position="86"/>
        <end position="95"/>
    </location>
</feature>
<feature type="region of interest" description="Disordered" evidence="1">
    <location>
        <begin position="65"/>
        <end position="111"/>
    </location>
</feature>
<name>S4VS53_9VIRU</name>
<sequence length="111" mass="12402">MGRQGRVAVEDSRTSLPCIGARMQNPRARGMADVFFPFFPCYFLNDSLFPLVFWHARAGQQRPADLDLDKSAQRPPIVIPRPPSETARTIRTQSCVAKKKGFGSAPKREPS</sequence>
<organism evidence="2 3">
    <name type="scientific">Pandoravirus dulcis</name>
    <dbReference type="NCBI Taxonomy" id="1349409"/>
    <lineage>
        <taxon>Viruses</taxon>
        <taxon>Pandoravirus</taxon>
    </lineage>
</organism>
<protein>
    <submittedName>
        <fullName evidence="2">Uncharacterized protein</fullName>
    </submittedName>
</protein>
<gene>
    <name evidence="2" type="ORF">pdul_cds_893</name>
</gene>
<dbReference type="GeneID" id="16512566"/>
<reference evidence="2 3" key="1">
    <citation type="journal article" date="2013" name="Science">
        <title>Pandoraviruses: amoeba viruses with genomes up to 2.5 Mb reaching that of parasitic eukaryotes.</title>
        <authorList>
            <person name="Philippe N."/>
            <person name="Legendre M."/>
            <person name="Doutre G."/>
            <person name="Coute Y."/>
            <person name="Poirot O."/>
            <person name="Lescot M."/>
            <person name="Arslan D."/>
            <person name="Seltzer V."/>
            <person name="Bertaux L."/>
            <person name="Bruley C."/>
            <person name="Garin J."/>
            <person name="Claverie J.M."/>
            <person name="Abergel C."/>
        </authorList>
    </citation>
    <scope>NUCLEOTIDE SEQUENCE [LARGE SCALE GENOMIC DNA]</scope>
    <source>
        <strain evidence="2">Melbourne</strain>
    </source>
</reference>
<evidence type="ECO:0000313" key="2">
    <source>
        <dbReference type="EMBL" id="AGO83122.2"/>
    </source>
</evidence>
<accession>S4VS53</accession>
<evidence type="ECO:0000256" key="1">
    <source>
        <dbReference type="SAM" id="MobiDB-lite"/>
    </source>
</evidence>